<feature type="region of interest" description="Disordered" evidence="1">
    <location>
        <begin position="117"/>
        <end position="137"/>
    </location>
</feature>
<protein>
    <submittedName>
        <fullName evidence="2">Uncharacterized protein</fullName>
    </submittedName>
</protein>
<dbReference type="RefSeq" id="WP_120024525.1">
    <property type="nucleotide sequence ID" value="NZ_QZFV01000089.1"/>
</dbReference>
<gene>
    <name evidence="2" type="ORF">D5S19_18115</name>
</gene>
<evidence type="ECO:0000256" key="1">
    <source>
        <dbReference type="SAM" id="MobiDB-lite"/>
    </source>
</evidence>
<organism evidence="2 3">
    <name type="scientific">Amycolatopsis panacis</name>
    <dbReference type="NCBI Taxonomy" id="2340917"/>
    <lineage>
        <taxon>Bacteria</taxon>
        <taxon>Bacillati</taxon>
        <taxon>Actinomycetota</taxon>
        <taxon>Actinomycetes</taxon>
        <taxon>Pseudonocardiales</taxon>
        <taxon>Pseudonocardiaceae</taxon>
        <taxon>Amycolatopsis</taxon>
    </lineage>
</organism>
<dbReference type="EMBL" id="QZFV01000089">
    <property type="protein sequence ID" value="RJQ84068.1"/>
    <property type="molecule type" value="Genomic_DNA"/>
</dbReference>
<evidence type="ECO:0000313" key="3">
    <source>
        <dbReference type="Proteomes" id="UP000285112"/>
    </source>
</evidence>
<comment type="caution">
    <text evidence="2">The sequence shown here is derived from an EMBL/GenBank/DDBJ whole genome shotgun (WGS) entry which is preliminary data.</text>
</comment>
<sequence length="149" mass="16935">MIYPLHPDDWMTPEMTRAENDLIEASWEAQREVERTDDLIDDINSQLADVTGEDIENFKKAVLTPPSPPEWNSVRTHIDNGEFSWRDLIEGKVSTHPDVIAAYEATAATRFVIGANHGLESPSPKEAAELKEQPVTDDDYFEEQNFFDT</sequence>
<keyword evidence="3" id="KW-1185">Reference proteome</keyword>
<dbReference type="AlphaFoldDB" id="A0A419I2E2"/>
<evidence type="ECO:0000313" key="2">
    <source>
        <dbReference type="EMBL" id="RJQ84068.1"/>
    </source>
</evidence>
<dbReference type="OrthoDB" id="3700158at2"/>
<name>A0A419I2E2_9PSEU</name>
<reference evidence="2 3" key="1">
    <citation type="submission" date="2018-09" db="EMBL/GenBank/DDBJ databases">
        <title>YIM PH 21725 draft genome.</title>
        <authorList>
            <person name="Miao C."/>
        </authorList>
    </citation>
    <scope>NUCLEOTIDE SEQUENCE [LARGE SCALE GENOMIC DNA]</scope>
    <source>
        <strain evidence="3">YIM PH21725</strain>
    </source>
</reference>
<accession>A0A419I2E2</accession>
<proteinExistence type="predicted"/>
<dbReference type="Proteomes" id="UP000285112">
    <property type="component" value="Unassembled WGS sequence"/>
</dbReference>